<evidence type="ECO:0000313" key="4">
    <source>
        <dbReference type="Proteomes" id="UP001152607"/>
    </source>
</evidence>
<reference evidence="3" key="1">
    <citation type="submission" date="2023-01" db="EMBL/GenBank/DDBJ databases">
        <authorList>
            <person name="Van Ghelder C."/>
            <person name="Rancurel C."/>
        </authorList>
    </citation>
    <scope>NUCLEOTIDE SEQUENCE</scope>
    <source>
        <strain evidence="3">CNCM I-4278</strain>
    </source>
</reference>
<dbReference type="InterPro" id="IPR022185">
    <property type="entry name" value="DUF3712"/>
</dbReference>
<dbReference type="InterPro" id="IPR046368">
    <property type="entry name" value="Tag1"/>
</dbReference>
<evidence type="ECO:0000313" key="3">
    <source>
        <dbReference type="EMBL" id="CAI6331524.1"/>
    </source>
</evidence>
<dbReference type="EMBL" id="CAOQHR010000003">
    <property type="protein sequence ID" value="CAI6331524.1"/>
    <property type="molecule type" value="Genomic_DNA"/>
</dbReference>
<sequence>MTDKVEPATHHEVANVESDRPRKKGGIVNTLYPPGPRPGAGPRIKNHCRKFWWCDCLVLIIIVLIIVLPIIYVAIPNKAQSDLNASTLEVDRQEVTQPTPDSVELALDSTARSSSSFHPIIEGFRAAFYLEGQEPFVYADIPETKAEAVTSIKVRQNVKIANMDAFKEYNKVVIGSEEFTVLFSGKTKVRQSGLSAISVDYNKRITMKGLNKLAGLNITDLKILTSQEDILPDGSNLVGRVIIPNPSVLTIDLGNVTMNLSVDKKPIGTAFLPDLLLKPGTNNVTMQSKVDQREILGLVSSKYKNAILPVDIIGNSSVRNGEHLPYFEEAIKSNSVRVDLNVASAIGG</sequence>
<keyword evidence="2" id="KW-1133">Transmembrane helix</keyword>
<dbReference type="AlphaFoldDB" id="A0A9W4XK68"/>
<accession>A0A9W4XK68</accession>
<dbReference type="OrthoDB" id="10039566at2759"/>
<organism evidence="3 4">
    <name type="scientific">Periconia digitata</name>
    <dbReference type="NCBI Taxonomy" id="1303443"/>
    <lineage>
        <taxon>Eukaryota</taxon>
        <taxon>Fungi</taxon>
        <taxon>Dikarya</taxon>
        <taxon>Ascomycota</taxon>
        <taxon>Pezizomycotina</taxon>
        <taxon>Dothideomycetes</taxon>
        <taxon>Pleosporomycetidae</taxon>
        <taxon>Pleosporales</taxon>
        <taxon>Massarineae</taxon>
        <taxon>Periconiaceae</taxon>
        <taxon>Periconia</taxon>
    </lineage>
</organism>
<name>A0A9W4XK68_9PLEO</name>
<feature type="transmembrane region" description="Helical" evidence="2">
    <location>
        <begin position="52"/>
        <end position="75"/>
    </location>
</feature>
<evidence type="ECO:0000256" key="1">
    <source>
        <dbReference type="SAM" id="MobiDB-lite"/>
    </source>
</evidence>
<comment type="caution">
    <text evidence="3">The sequence shown here is derived from an EMBL/GenBank/DDBJ whole genome shotgun (WGS) entry which is preliminary data.</text>
</comment>
<feature type="compositionally biased region" description="Basic and acidic residues" evidence="1">
    <location>
        <begin position="1"/>
        <end position="20"/>
    </location>
</feature>
<feature type="region of interest" description="Disordered" evidence="1">
    <location>
        <begin position="1"/>
        <end position="39"/>
    </location>
</feature>
<proteinExistence type="predicted"/>
<dbReference type="GO" id="GO:0000329">
    <property type="term" value="C:fungal-type vacuole membrane"/>
    <property type="evidence" value="ECO:0007669"/>
    <property type="project" value="InterPro"/>
</dbReference>
<protein>
    <submittedName>
        <fullName evidence="3">Uncharacterized protein</fullName>
    </submittedName>
</protein>
<dbReference type="Proteomes" id="UP001152607">
    <property type="component" value="Unassembled WGS sequence"/>
</dbReference>
<keyword evidence="4" id="KW-1185">Reference proteome</keyword>
<evidence type="ECO:0000256" key="2">
    <source>
        <dbReference type="SAM" id="Phobius"/>
    </source>
</evidence>
<keyword evidence="2" id="KW-0472">Membrane</keyword>
<dbReference type="PANTHER" id="PTHR35895:SF1">
    <property type="entry name" value="LIPID-BINDING SERUM GLYCOPROTEIN C-TERMINAL DOMAIN-CONTAINING PROTEIN"/>
    <property type="match status" value="1"/>
</dbReference>
<keyword evidence="2" id="KW-0812">Transmembrane</keyword>
<gene>
    <name evidence="3" type="ORF">PDIGIT_LOCUS4549</name>
</gene>
<dbReference type="Pfam" id="PF12505">
    <property type="entry name" value="DUF3712"/>
    <property type="match status" value="1"/>
</dbReference>
<dbReference type="PANTHER" id="PTHR35895">
    <property type="entry name" value="CHROMOSOME 16, WHOLE GENOME SHOTGUN SEQUENCE"/>
    <property type="match status" value="1"/>
</dbReference>